<dbReference type="EMBL" id="CP029556">
    <property type="protein sequence ID" value="AXA83659.1"/>
    <property type="molecule type" value="Genomic_DNA"/>
</dbReference>
<sequence>MEALAVGIIAGLIASGLALFFHKIYLRIIRPWYEERVYKDTEIEGRWKITYQNVEDLTEEIVTLSRVAHAVSGTILVTKGPDNGKTYSLSGEFKNSLLTAVYSSADKLALDRGAFVLQLISNGYGFKGQCSYYHDDHQIISREVTWTRVGS</sequence>
<evidence type="ECO:0000313" key="3">
    <source>
        <dbReference type="Proteomes" id="UP000251842"/>
    </source>
</evidence>
<keyword evidence="1" id="KW-1133">Transmembrane helix</keyword>
<keyword evidence="1" id="KW-0472">Membrane</keyword>
<evidence type="ECO:0008006" key="4">
    <source>
        <dbReference type="Google" id="ProtNLM"/>
    </source>
</evidence>
<dbReference type="KEGG" id="lue:DCD74_02215"/>
<dbReference type="RefSeq" id="WP_112925878.1">
    <property type="nucleotide sequence ID" value="NZ_CP029556.1"/>
</dbReference>
<evidence type="ECO:0000313" key="2">
    <source>
        <dbReference type="EMBL" id="AXA83659.1"/>
    </source>
</evidence>
<evidence type="ECO:0000256" key="1">
    <source>
        <dbReference type="SAM" id="Phobius"/>
    </source>
</evidence>
<feature type="transmembrane region" description="Helical" evidence="1">
    <location>
        <begin position="6"/>
        <end position="26"/>
    </location>
</feature>
<organism evidence="2 3">
    <name type="scientific">Solilutibacter oculi</name>
    <dbReference type="NCBI Taxonomy" id="2698682"/>
    <lineage>
        <taxon>Bacteria</taxon>
        <taxon>Pseudomonadati</taxon>
        <taxon>Pseudomonadota</taxon>
        <taxon>Gammaproteobacteria</taxon>
        <taxon>Lysobacterales</taxon>
        <taxon>Lysobacteraceae</taxon>
        <taxon>Solilutibacter</taxon>
    </lineage>
</organism>
<proteinExistence type="predicted"/>
<accession>A0A344J3P9</accession>
<name>A0A344J3P9_9GAMM</name>
<gene>
    <name evidence="2" type="ORF">DCD74_02215</name>
</gene>
<keyword evidence="3" id="KW-1185">Reference proteome</keyword>
<keyword evidence="1" id="KW-0812">Transmembrane</keyword>
<dbReference type="OrthoDB" id="7069060at2"/>
<protein>
    <recommendedName>
        <fullName evidence="4">SMODS-associating 2TM beta-strand rich effector domain-containing protein</fullName>
    </recommendedName>
</protein>
<dbReference type="Proteomes" id="UP000251842">
    <property type="component" value="Chromosome"/>
</dbReference>
<dbReference type="AlphaFoldDB" id="A0A344J3P9"/>
<reference evidence="3" key="1">
    <citation type="submission" date="2018-05" db="EMBL/GenBank/DDBJ databases">
        <title>Luteimonas pekinense sp. nov., isolated from human Meibomian gland secretions, Beijing, China.</title>
        <authorList>
            <person name="Wen T."/>
            <person name="Bai H."/>
            <person name="Lv H."/>
        </authorList>
    </citation>
    <scope>NUCLEOTIDE SEQUENCE [LARGE SCALE GENOMIC DNA]</scope>
    <source>
        <strain evidence="3">83-4</strain>
    </source>
</reference>